<protein>
    <submittedName>
        <fullName evidence="4">Penicillin-binding transpeptidase domain-containing protein</fullName>
    </submittedName>
</protein>
<keyword evidence="1" id="KW-0328">Glycosyltransferase</keyword>
<reference evidence="4 5" key="1">
    <citation type="submission" date="2022-06" db="EMBL/GenBank/DDBJ databases">
        <authorList>
            <person name="So Y."/>
        </authorList>
    </citation>
    <scope>NUCLEOTIDE SEQUENCE [LARGE SCALE GENOMIC DNA]</scope>
    <source>
        <strain evidence="4 5">STR3</strain>
    </source>
</reference>
<evidence type="ECO:0000313" key="4">
    <source>
        <dbReference type="EMBL" id="MCP3423245.1"/>
    </source>
</evidence>
<evidence type="ECO:0000259" key="3">
    <source>
        <dbReference type="Pfam" id="PF00905"/>
    </source>
</evidence>
<comment type="caution">
    <text evidence="4">The sequence shown here is derived from an EMBL/GenBank/DDBJ whole genome shotgun (WGS) entry which is preliminary data.</text>
</comment>
<organism evidence="4 5">
    <name type="scientific">Nocardioides pinisoli</name>
    <dbReference type="NCBI Taxonomy" id="2950279"/>
    <lineage>
        <taxon>Bacteria</taxon>
        <taxon>Bacillati</taxon>
        <taxon>Actinomycetota</taxon>
        <taxon>Actinomycetes</taxon>
        <taxon>Propionibacteriales</taxon>
        <taxon>Nocardioidaceae</taxon>
        <taxon>Nocardioides</taxon>
    </lineage>
</organism>
<name>A0ABT1KZP2_9ACTN</name>
<keyword evidence="5" id="KW-1185">Reference proteome</keyword>
<accession>A0ABT1KZP2</accession>
<gene>
    <name evidence="4" type="ORF">NCI01_15690</name>
</gene>
<dbReference type="Proteomes" id="UP001204524">
    <property type="component" value="Unassembled WGS sequence"/>
</dbReference>
<evidence type="ECO:0000313" key="5">
    <source>
        <dbReference type="Proteomes" id="UP001204524"/>
    </source>
</evidence>
<dbReference type="EMBL" id="JANARS010000006">
    <property type="protein sequence ID" value="MCP3423245.1"/>
    <property type="molecule type" value="Genomic_DNA"/>
</dbReference>
<evidence type="ECO:0000256" key="1">
    <source>
        <dbReference type="ARBA" id="ARBA00022676"/>
    </source>
</evidence>
<dbReference type="InterPro" id="IPR012338">
    <property type="entry name" value="Beta-lactam/transpept-like"/>
</dbReference>
<dbReference type="PANTHER" id="PTHR32282:SF33">
    <property type="entry name" value="PEPTIDOGLYCAN GLYCOSYLTRANSFERASE"/>
    <property type="match status" value="1"/>
</dbReference>
<dbReference type="PANTHER" id="PTHR32282">
    <property type="entry name" value="BINDING PROTEIN TRANSPEPTIDASE, PUTATIVE-RELATED"/>
    <property type="match status" value="1"/>
</dbReference>
<keyword evidence="2" id="KW-0808">Transferase</keyword>
<sequence>MSPLEMAEAYASFGARGLHCDARPVTEVRGADGDVLSTHRPSCKQVVAPTTADAVNDVLRGVVEPGGFASAAAIDKPAAGKTGNNEGLSVWFVGHTPALATAAVIAGVSPEGSPALLQGSVVGGTVVGVPSASALAAPLWGDALRGVEDLLPDEDFVYPATVPGAGVE</sequence>
<dbReference type="Gene3D" id="3.40.710.10">
    <property type="entry name" value="DD-peptidase/beta-lactamase superfamily"/>
    <property type="match status" value="1"/>
</dbReference>
<dbReference type="SUPFAM" id="SSF56601">
    <property type="entry name" value="beta-lactamase/transpeptidase-like"/>
    <property type="match status" value="1"/>
</dbReference>
<dbReference type="InterPro" id="IPR001460">
    <property type="entry name" value="PCN-bd_Tpept"/>
</dbReference>
<dbReference type="Pfam" id="PF00905">
    <property type="entry name" value="Transpeptidase"/>
    <property type="match status" value="1"/>
</dbReference>
<evidence type="ECO:0000256" key="2">
    <source>
        <dbReference type="ARBA" id="ARBA00022679"/>
    </source>
</evidence>
<proteinExistence type="predicted"/>
<feature type="domain" description="Penicillin-binding protein transpeptidase" evidence="3">
    <location>
        <begin position="1"/>
        <end position="105"/>
    </location>
</feature>
<dbReference type="InterPro" id="IPR050396">
    <property type="entry name" value="Glycosyltr_51/Transpeptidase"/>
</dbReference>